<dbReference type="AlphaFoldDB" id="A0A5C5XYA2"/>
<dbReference type="InterPro" id="IPR000962">
    <property type="entry name" value="Znf_DskA_TraR"/>
</dbReference>
<reference evidence="6 7" key="1">
    <citation type="submission" date="2019-02" db="EMBL/GenBank/DDBJ databases">
        <title>Deep-cultivation of Planctomycetes and their phenomic and genomic characterization uncovers novel biology.</title>
        <authorList>
            <person name="Wiegand S."/>
            <person name="Jogler M."/>
            <person name="Boedeker C."/>
            <person name="Pinto D."/>
            <person name="Vollmers J."/>
            <person name="Rivas-Marin E."/>
            <person name="Kohn T."/>
            <person name="Peeters S.H."/>
            <person name="Heuer A."/>
            <person name="Rast P."/>
            <person name="Oberbeckmann S."/>
            <person name="Bunk B."/>
            <person name="Jeske O."/>
            <person name="Meyerdierks A."/>
            <person name="Storesund J.E."/>
            <person name="Kallscheuer N."/>
            <person name="Luecker S."/>
            <person name="Lage O.M."/>
            <person name="Pohl T."/>
            <person name="Merkel B.J."/>
            <person name="Hornburger P."/>
            <person name="Mueller R.-W."/>
            <person name="Bruemmer F."/>
            <person name="Labrenz M."/>
            <person name="Spormann A.M."/>
            <person name="Op Den Camp H."/>
            <person name="Overmann J."/>
            <person name="Amann R."/>
            <person name="Jetten M.S.M."/>
            <person name="Mascher T."/>
            <person name="Medema M.H."/>
            <person name="Devos D.P."/>
            <person name="Kaster A.-K."/>
            <person name="Ovreas L."/>
            <person name="Rohde M."/>
            <person name="Galperin M.Y."/>
            <person name="Jogler C."/>
        </authorList>
    </citation>
    <scope>NUCLEOTIDE SEQUENCE [LARGE SCALE GENOMIC DNA]</scope>
    <source>
        <strain evidence="6 7">Pla123a</strain>
    </source>
</reference>
<keyword evidence="2" id="KW-0863">Zinc-finger</keyword>
<keyword evidence="1" id="KW-0479">Metal-binding</keyword>
<dbReference type="InterPro" id="IPR020458">
    <property type="entry name" value="Znf_DskA_TraR_CS"/>
</dbReference>
<keyword evidence="3" id="KW-0862">Zinc</keyword>
<evidence type="ECO:0000259" key="5">
    <source>
        <dbReference type="Pfam" id="PF01258"/>
    </source>
</evidence>
<evidence type="ECO:0000256" key="2">
    <source>
        <dbReference type="ARBA" id="ARBA00022771"/>
    </source>
</evidence>
<organism evidence="6 7">
    <name type="scientific">Posidoniimonas polymericola</name>
    <dbReference type="NCBI Taxonomy" id="2528002"/>
    <lineage>
        <taxon>Bacteria</taxon>
        <taxon>Pseudomonadati</taxon>
        <taxon>Planctomycetota</taxon>
        <taxon>Planctomycetia</taxon>
        <taxon>Pirellulales</taxon>
        <taxon>Lacipirellulaceae</taxon>
        <taxon>Posidoniimonas</taxon>
    </lineage>
</organism>
<dbReference type="SUPFAM" id="SSF57716">
    <property type="entry name" value="Glucocorticoid receptor-like (DNA-binding domain)"/>
    <property type="match status" value="1"/>
</dbReference>
<dbReference type="RefSeq" id="WP_197528162.1">
    <property type="nucleotide sequence ID" value="NZ_SJPO01000012.1"/>
</dbReference>
<evidence type="ECO:0000256" key="3">
    <source>
        <dbReference type="ARBA" id="ARBA00022833"/>
    </source>
</evidence>
<evidence type="ECO:0000256" key="1">
    <source>
        <dbReference type="ARBA" id="ARBA00022723"/>
    </source>
</evidence>
<sequence length="157" mass="17170">MLSKQLYCPDCGYQTTLGADDIAVRLRLLGHLRRDRDPDEGVLAELLATSAQNMTCPTCKSVGLGVRDPVDDADGFDDWQAAVLCEICRQPIPEERLEVAPDAKRCVGCQAKAEAGTLPEEPDFCPRCGSLVELRVSRGGGITRYKRFCTGQPPCRL</sequence>
<dbReference type="Gene3D" id="1.20.120.910">
    <property type="entry name" value="DksA, coiled-coil domain"/>
    <property type="match status" value="1"/>
</dbReference>
<dbReference type="Pfam" id="PF01258">
    <property type="entry name" value="zf-dskA_traR"/>
    <property type="match status" value="1"/>
</dbReference>
<feature type="domain" description="Zinc finger DksA/TraR C4-type" evidence="5">
    <location>
        <begin position="85"/>
        <end position="114"/>
    </location>
</feature>
<dbReference type="PROSITE" id="PS01102">
    <property type="entry name" value="ZF_DKSA_1"/>
    <property type="match status" value="1"/>
</dbReference>
<comment type="caution">
    <text evidence="6">The sequence shown here is derived from an EMBL/GenBank/DDBJ whole genome shotgun (WGS) entry which is preliminary data.</text>
</comment>
<evidence type="ECO:0000313" key="7">
    <source>
        <dbReference type="Proteomes" id="UP000318478"/>
    </source>
</evidence>
<evidence type="ECO:0000256" key="4">
    <source>
        <dbReference type="PROSITE-ProRule" id="PRU00510"/>
    </source>
</evidence>
<protein>
    <submittedName>
        <fullName evidence="6">Prokaryotic dksA/traR C4-type zinc finger</fullName>
    </submittedName>
</protein>
<feature type="zinc finger region" description="dksA C4-type" evidence="4">
    <location>
        <begin position="85"/>
        <end position="109"/>
    </location>
</feature>
<gene>
    <name evidence="6" type="ORF">Pla123a_42240</name>
</gene>
<name>A0A5C5XYA2_9BACT</name>
<dbReference type="EMBL" id="SJPO01000012">
    <property type="protein sequence ID" value="TWT67668.1"/>
    <property type="molecule type" value="Genomic_DNA"/>
</dbReference>
<accession>A0A5C5XYA2</accession>
<dbReference type="GO" id="GO:0008270">
    <property type="term" value="F:zinc ion binding"/>
    <property type="evidence" value="ECO:0007669"/>
    <property type="project" value="UniProtKB-KW"/>
</dbReference>
<dbReference type="Proteomes" id="UP000318478">
    <property type="component" value="Unassembled WGS sequence"/>
</dbReference>
<proteinExistence type="predicted"/>
<evidence type="ECO:0000313" key="6">
    <source>
        <dbReference type="EMBL" id="TWT67668.1"/>
    </source>
</evidence>
<dbReference type="PROSITE" id="PS51128">
    <property type="entry name" value="ZF_DKSA_2"/>
    <property type="match status" value="1"/>
</dbReference>
<keyword evidence="7" id="KW-1185">Reference proteome</keyword>